<dbReference type="EMBL" id="CAADHO010000007">
    <property type="protein sequence ID" value="VFQ46129.1"/>
    <property type="molecule type" value="Genomic_DNA"/>
</dbReference>
<dbReference type="InterPro" id="IPR003682">
    <property type="entry name" value="rRNA_ssu_MeTfrase_G"/>
</dbReference>
<evidence type="ECO:0000256" key="1">
    <source>
        <dbReference type="ARBA" id="ARBA00022490"/>
    </source>
</evidence>
<dbReference type="GO" id="GO:0005829">
    <property type="term" value="C:cytosol"/>
    <property type="evidence" value="ECO:0007669"/>
    <property type="project" value="TreeGrafter"/>
</dbReference>
<evidence type="ECO:0000256" key="5">
    <source>
        <dbReference type="ARBA" id="ARBA00022691"/>
    </source>
</evidence>
<keyword evidence="8" id="KW-1185">Reference proteome</keyword>
<evidence type="ECO:0000256" key="4">
    <source>
        <dbReference type="ARBA" id="ARBA00022679"/>
    </source>
</evidence>
<keyword evidence="3 6" id="KW-0489">Methyltransferase</keyword>
<accession>A0A4U8YS09</accession>
<evidence type="ECO:0000256" key="3">
    <source>
        <dbReference type="ARBA" id="ARBA00022603"/>
    </source>
</evidence>
<feature type="binding site" evidence="6">
    <location>
        <position position="81"/>
    </location>
    <ligand>
        <name>S-adenosyl-L-methionine</name>
        <dbReference type="ChEBI" id="CHEBI:59789"/>
    </ligand>
</feature>
<reference evidence="7 8" key="1">
    <citation type="submission" date="2019-03" db="EMBL/GenBank/DDBJ databases">
        <authorList>
            <person name="Nijsse B."/>
        </authorList>
    </citation>
    <scope>NUCLEOTIDE SEQUENCE [LARGE SCALE GENOMIC DNA]</scope>
    <source>
        <strain evidence="7">Desulfoluna butyratoxydans MSL71</strain>
    </source>
</reference>
<dbReference type="Gene3D" id="3.40.50.150">
    <property type="entry name" value="Vaccinia Virus protein VP39"/>
    <property type="match status" value="1"/>
</dbReference>
<comment type="caution">
    <text evidence="6">Lacks conserved residue(s) required for the propagation of feature annotation.</text>
</comment>
<dbReference type="SUPFAM" id="SSF53335">
    <property type="entry name" value="S-adenosyl-L-methionine-dependent methyltransferases"/>
    <property type="match status" value="1"/>
</dbReference>
<dbReference type="Pfam" id="PF02527">
    <property type="entry name" value="GidB"/>
    <property type="match status" value="1"/>
</dbReference>
<keyword evidence="1 6" id="KW-0963">Cytoplasm</keyword>
<gene>
    <name evidence="6" type="primary">rsmG</name>
    <name evidence="7" type="ORF">MSL71_37920</name>
</gene>
<evidence type="ECO:0000313" key="8">
    <source>
        <dbReference type="Proteomes" id="UP000507962"/>
    </source>
</evidence>
<dbReference type="InterPro" id="IPR029063">
    <property type="entry name" value="SAM-dependent_MTases_sf"/>
</dbReference>
<proteinExistence type="inferred from homology"/>
<dbReference type="GO" id="GO:0070043">
    <property type="term" value="F:rRNA (guanine-N7-)-methyltransferase activity"/>
    <property type="evidence" value="ECO:0007669"/>
    <property type="project" value="UniProtKB-UniRule"/>
</dbReference>
<feature type="binding site" evidence="6">
    <location>
        <position position="151"/>
    </location>
    <ligand>
        <name>S-adenosyl-L-methionine</name>
        <dbReference type="ChEBI" id="CHEBI:59789"/>
    </ligand>
</feature>
<dbReference type="AlphaFoldDB" id="A0A4U8YS09"/>
<dbReference type="Proteomes" id="UP000507962">
    <property type="component" value="Unassembled WGS sequence"/>
</dbReference>
<dbReference type="PANTHER" id="PTHR31760:SF0">
    <property type="entry name" value="S-ADENOSYL-L-METHIONINE-DEPENDENT METHYLTRANSFERASES SUPERFAMILY PROTEIN"/>
    <property type="match status" value="1"/>
</dbReference>
<evidence type="ECO:0000313" key="7">
    <source>
        <dbReference type="EMBL" id="VFQ46129.1"/>
    </source>
</evidence>
<keyword evidence="4 6" id="KW-0808">Transferase</keyword>
<dbReference type="EC" id="2.1.1.-" evidence="6"/>
<dbReference type="CDD" id="cd02440">
    <property type="entry name" value="AdoMet_MTases"/>
    <property type="match status" value="1"/>
</dbReference>
<dbReference type="PANTHER" id="PTHR31760">
    <property type="entry name" value="S-ADENOSYL-L-METHIONINE-DEPENDENT METHYLTRANSFERASES SUPERFAMILY PROTEIN"/>
    <property type="match status" value="1"/>
</dbReference>
<name>A0A4U8YS09_9BACT</name>
<dbReference type="RefSeq" id="WP_180143466.1">
    <property type="nucleotide sequence ID" value="NZ_CAADHO010000007.1"/>
</dbReference>
<organism evidence="7 8">
    <name type="scientific">Desulfoluna butyratoxydans</name>
    <dbReference type="NCBI Taxonomy" id="231438"/>
    <lineage>
        <taxon>Bacteria</taxon>
        <taxon>Pseudomonadati</taxon>
        <taxon>Thermodesulfobacteriota</taxon>
        <taxon>Desulfobacteria</taxon>
        <taxon>Desulfobacterales</taxon>
        <taxon>Desulfolunaceae</taxon>
        <taxon>Desulfoluna</taxon>
    </lineage>
</organism>
<feature type="binding site" evidence="6">
    <location>
        <position position="86"/>
    </location>
    <ligand>
        <name>S-adenosyl-L-methionine</name>
        <dbReference type="ChEBI" id="CHEBI:59789"/>
    </ligand>
</feature>
<keyword evidence="5 6" id="KW-0949">S-adenosyl-L-methionine</keyword>
<evidence type="ECO:0000256" key="2">
    <source>
        <dbReference type="ARBA" id="ARBA00022552"/>
    </source>
</evidence>
<keyword evidence="2 6" id="KW-0698">rRNA processing</keyword>
<sequence>MAGIDERWTAQVVKGAGRLGVDIGPEAADLLAAYAAELLAWNRKCNLTAITDPMDVAEKHMVDALAVVPYIPKGSRLLDIGSGGGFPGIPARIADPALSVTLVDAVRKKVSFLKHAARTLKLGGVEAIHARAEELSEEEGRGQGYDVVTSRAFSAMDIFVPMALPFLKPGGRIIAMKGKGFEEDLENLKACEADFASRGIFLATEMIRYELPFCGAQRALFVITMGDLP</sequence>
<evidence type="ECO:0000256" key="6">
    <source>
        <dbReference type="HAMAP-Rule" id="MF_00074"/>
    </source>
</evidence>
<dbReference type="HAMAP" id="MF_00074">
    <property type="entry name" value="16SrRNA_methyltr_G"/>
    <property type="match status" value="1"/>
</dbReference>
<comment type="similarity">
    <text evidence="6">Belongs to the methyltransferase superfamily. RNA methyltransferase RsmG family.</text>
</comment>
<protein>
    <recommendedName>
        <fullName evidence="6">Ribosomal RNA small subunit methyltransferase G</fullName>
        <ecNumber evidence="6">2.1.1.-</ecNumber>
    </recommendedName>
    <alternativeName>
        <fullName evidence="6">16S rRNA 7-methylguanosine methyltransferase</fullName>
        <shortName evidence="6">16S rRNA m7G methyltransferase</shortName>
    </alternativeName>
</protein>
<comment type="subcellular location">
    <subcellularLocation>
        <location evidence="6">Cytoplasm</location>
    </subcellularLocation>
</comment>
<dbReference type="NCBIfam" id="TIGR00138">
    <property type="entry name" value="rsmG_gidB"/>
    <property type="match status" value="1"/>
</dbReference>
<comment type="function">
    <text evidence="6">Specifically methylates the N7 position of a guanine in 16S rRNA.</text>
</comment>
<feature type="binding site" evidence="6">
    <location>
        <begin position="132"/>
        <end position="133"/>
    </location>
    <ligand>
        <name>S-adenosyl-L-methionine</name>
        <dbReference type="ChEBI" id="CHEBI:59789"/>
    </ligand>
</feature>